<dbReference type="HOGENOM" id="CLU_949951_0_0_1"/>
<evidence type="ECO:0008006" key="4">
    <source>
        <dbReference type="Google" id="ProtNLM"/>
    </source>
</evidence>
<evidence type="ECO:0000256" key="1">
    <source>
        <dbReference type="SAM" id="MobiDB-lite"/>
    </source>
</evidence>
<dbReference type="AlphaFoldDB" id="A0A0D2FDK6"/>
<keyword evidence="3" id="KW-1185">Reference proteome</keyword>
<accession>A0A0D2FDK6</accession>
<reference evidence="2 3" key="1">
    <citation type="submission" date="2015-01" db="EMBL/GenBank/DDBJ databases">
        <title>The Genome Sequence of Capronia semiimmersa CBS27337.</title>
        <authorList>
            <consortium name="The Broad Institute Genomics Platform"/>
            <person name="Cuomo C."/>
            <person name="de Hoog S."/>
            <person name="Gorbushina A."/>
            <person name="Stielow B."/>
            <person name="Teixiera M."/>
            <person name="Abouelleil A."/>
            <person name="Chapman S.B."/>
            <person name="Priest M."/>
            <person name="Young S.K."/>
            <person name="Wortman J."/>
            <person name="Nusbaum C."/>
            <person name="Birren B."/>
        </authorList>
    </citation>
    <scope>NUCLEOTIDE SEQUENCE [LARGE SCALE GENOMIC DNA]</scope>
    <source>
        <strain evidence="2 3">CBS 27337</strain>
    </source>
</reference>
<organism evidence="2 3">
    <name type="scientific">Phialophora macrospora</name>
    <dbReference type="NCBI Taxonomy" id="1851006"/>
    <lineage>
        <taxon>Eukaryota</taxon>
        <taxon>Fungi</taxon>
        <taxon>Dikarya</taxon>
        <taxon>Ascomycota</taxon>
        <taxon>Pezizomycotina</taxon>
        <taxon>Eurotiomycetes</taxon>
        <taxon>Chaetothyriomycetidae</taxon>
        <taxon>Chaetothyriales</taxon>
        <taxon>Herpotrichiellaceae</taxon>
        <taxon>Phialophora</taxon>
    </lineage>
</organism>
<feature type="region of interest" description="Disordered" evidence="1">
    <location>
        <begin position="1"/>
        <end position="21"/>
    </location>
</feature>
<protein>
    <recommendedName>
        <fullName evidence="4">F-box domain-containing protein</fullName>
    </recommendedName>
</protein>
<gene>
    <name evidence="2" type="ORF">PV04_08322</name>
</gene>
<evidence type="ECO:0000313" key="3">
    <source>
        <dbReference type="Proteomes" id="UP000054266"/>
    </source>
</evidence>
<name>A0A0D2FDK6_9EURO</name>
<sequence>MTMATTTAPVSPDAAQSSSTDSAATLMSLPAEIRVEILKELFSDVKLRYIVQRRMVQRGSLNATLSGTYATSLVEISTITADHEPGHTHPFAVLRVARKLRQEAQPFIGTCPIALTIHGCADDGPSAGACPWDKLRLPNSVRRRVWSLTTDEALLNLASGTIKCCFFTMMYPALRRVEIRCSPPATIPVPASVVAEELEAPSPQPHELDDETELRIQESWPQWRHGLRSVVGAGWLTFRVHCQLEGVVSRNEGTSRSQARGVAVRGVLLWDTTGMSLTDVYGCDAGDIGKTDH</sequence>
<proteinExistence type="predicted"/>
<evidence type="ECO:0000313" key="2">
    <source>
        <dbReference type="EMBL" id="KIW66118.1"/>
    </source>
</evidence>
<dbReference type="Proteomes" id="UP000054266">
    <property type="component" value="Unassembled WGS sequence"/>
</dbReference>
<dbReference type="EMBL" id="KN846960">
    <property type="protein sequence ID" value="KIW66118.1"/>
    <property type="molecule type" value="Genomic_DNA"/>
</dbReference>